<evidence type="ECO:0000256" key="3">
    <source>
        <dbReference type="ARBA" id="ARBA00022989"/>
    </source>
</evidence>
<dbReference type="STRING" id="488533.SAMN04487960_102193"/>
<name>A0A1H2SPJ3_9GAMM</name>
<sequence length="188" mass="20695">MPSLSYRLLAPTALSALLMACWFYSVAAAFQYQPGLIRQGEVWRLLTGHWVHVDHWHLVFNLVGIWLVWLWNGPGFGPGRWLLTALVCSLAISVGLYLFDPEVAWYRGFSGVLFGLFAAGSVMLIKEHPLLALAGLVAAAAKLLVDTVGWVELGVGLVTDFQVIHQAHLYGFLSGLGLGLFFRGFDSH</sequence>
<keyword evidence="7" id="KW-0378">Hydrolase</keyword>
<dbReference type="InterPro" id="IPR022764">
    <property type="entry name" value="Peptidase_S54_rhomboid_dom"/>
</dbReference>
<accession>A0A1H2SPJ3</accession>
<feature type="transmembrane region" description="Helical" evidence="5">
    <location>
        <begin position="163"/>
        <end position="182"/>
    </location>
</feature>
<feature type="transmembrane region" description="Helical" evidence="5">
    <location>
        <begin position="81"/>
        <end position="99"/>
    </location>
</feature>
<dbReference type="NCBIfam" id="TIGR03902">
    <property type="entry name" value="rhom_GG_sort"/>
    <property type="match status" value="1"/>
</dbReference>
<comment type="subcellular location">
    <subcellularLocation>
        <location evidence="1">Membrane</location>
        <topology evidence="1">Multi-pass membrane protein</topology>
    </subcellularLocation>
</comment>
<dbReference type="AlphaFoldDB" id="A0A1H2SPJ3"/>
<keyword evidence="4 5" id="KW-0472">Membrane</keyword>
<dbReference type="Proteomes" id="UP000199675">
    <property type="component" value="Unassembled WGS sequence"/>
</dbReference>
<feature type="domain" description="Peptidase S54 rhomboid" evidence="6">
    <location>
        <begin position="40"/>
        <end position="182"/>
    </location>
</feature>
<dbReference type="PANTHER" id="PTHR43066:SF5">
    <property type="entry name" value="RHOMBOID-LIKE PROTEIN 11, CHLOROPLASTIC-RELATED"/>
    <property type="match status" value="1"/>
</dbReference>
<evidence type="ECO:0000256" key="4">
    <source>
        <dbReference type="ARBA" id="ARBA00023136"/>
    </source>
</evidence>
<keyword evidence="7" id="KW-0645">Protease</keyword>
<organism evidence="7 8">
    <name type="scientific">Marinobacter mobilis</name>
    <dbReference type="NCBI Taxonomy" id="488533"/>
    <lineage>
        <taxon>Bacteria</taxon>
        <taxon>Pseudomonadati</taxon>
        <taxon>Pseudomonadota</taxon>
        <taxon>Gammaproteobacteria</taxon>
        <taxon>Pseudomonadales</taxon>
        <taxon>Marinobacteraceae</taxon>
        <taxon>Marinobacter</taxon>
    </lineage>
</organism>
<gene>
    <name evidence="7" type="ORF">SAMN04487960_102193</name>
</gene>
<feature type="transmembrane region" description="Helical" evidence="5">
    <location>
        <begin position="55"/>
        <end position="72"/>
    </location>
</feature>
<dbReference type="Gene3D" id="1.20.1540.10">
    <property type="entry name" value="Rhomboid-like"/>
    <property type="match status" value="1"/>
</dbReference>
<keyword evidence="3 5" id="KW-1133">Transmembrane helix</keyword>
<reference evidence="7 8" key="1">
    <citation type="submission" date="2016-10" db="EMBL/GenBank/DDBJ databases">
        <authorList>
            <person name="de Groot N.N."/>
        </authorList>
    </citation>
    <scope>NUCLEOTIDE SEQUENCE [LARGE SCALE GENOMIC DNA]</scope>
    <source>
        <strain evidence="7 8">CGMCC 1.7059</strain>
    </source>
</reference>
<keyword evidence="8" id="KW-1185">Reference proteome</keyword>
<evidence type="ECO:0000313" key="7">
    <source>
        <dbReference type="EMBL" id="SDW33573.1"/>
    </source>
</evidence>
<feature type="transmembrane region" description="Helical" evidence="5">
    <location>
        <begin position="130"/>
        <end position="151"/>
    </location>
</feature>
<keyword evidence="2 5" id="KW-0812">Transmembrane</keyword>
<dbReference type="SUPFAM" id="SSF144091">
    <property type="entry name" value="Rhomboid-like"/>
    <property type="match status" value="1"/>
</dbReference>
<dbReference type="InterPro" id="IPR023826">
    <property type="entry name" value="Rhom-like_SP_proteobac"/>
</dbReference>
<dbReference type="PANTHER" id="PTHR43066">
    <property type="entry name" value="RHOMBOID-RELATED PROTEIN"/>
    <property type="match status" value="1"/>
</dbReference>
<evidence type="ECO:0000259" key="6">
    <source>
        <dbReference type="Pfam" id="PF01694"/>
    </source>
</evidence>
<feature type="transmembrane region" description="Helical" evidence="5">
    <location>
        <begin position="105"/>
        <end position="125"/>
    </location>
</feature>
<dbReference type="EMBL" id="FNNE01000002">
    <property type="protein sequence ID" value="SDW33573.1"/>
    <property type="molecule type" value="Genomic_DNA"/>
</dbReference>
<proteinExistence type="predicted"/>
<evidence type="ECO:0000313" key="8">
    <source>
        <dbReference type="Proteomes" id="UP000199675"/>
    </source>
</evidence>
<dbReference type="GO" id="GO:0004252">
    <property type="term" value="F:serine-type endopeptidase activity"/>
    <property type="evidence" value="ECO:0007669"/>
    <property type="project" value="InterPro"/>
</dbReference>
<dbReference type="GO" id="GO:0006508">
    <property type="term" value="P:proteolysis"/>
    <property type="evidence" value="ECO:0007669"/>
    <property type="project" value="UniProtKB-KW"/>
</dbReference>
<protein>
    <submittedName>
        <fullName evidence="7">Rhomboid family GlyGly-CTERM serine protease</fullName>
    </submittedName>
</protein>
<evidence type="ECO:0000256" key="2">
    <source>
        <dbReference type="ARBA" id="ARBA00022692"/>
    </source>
</evidence>
<dbReference type="PROSITE" id="PS51257">
    <property type="entry name" value="PROKAR_LIPOPROTEIN"/>
    <property type="match status" value="1"/>
</dbReference>
<dbReference type="Pfam" id="PF01694">
    <property type="entry name" value="Rhomboid"/>
    <property type="match status" value="1"/>
</dbReference>
<evidence type="ECO:0000256" key="5">
    <source>
        <dbReference type="SAM" id="Phobius"/>
    </source>
</evidence>
<evidence type="ECO:0000256" key="1">
    <source>
        <dbReference type="ARBA" id="ARBA00004141"/>
    </source>
</evidence>
<dbReference type="InterPro" id="IPR035952">
    <property type="entry name" value="Rhomboid-like_sf"/>
</dbReference>
<dbReference type="RefSeq" id="WP_175528269.1">
    <property type="nucleotide sequence ID" value="NZ_FNNE01000002.1"/>
</dbReference>
<dbReference type="GO" id="GO:0016020">
    <property type="term" value="C:membrane"/>
    <property type="evidence" value="ECO:0007669"/>
    <property type="project" value="UniProtKB-SubCell"/>
</dbReference>